<dbReference type="AlphaFoldDB" id="A0AA39KBY7"/>
<gene>
    <name evidence="1" type="ORF">EV420DRAFT_1480073</name>
</gene>
<evidence type="ECO:0000313" key="1">
    <source>
        <dbReference type="EMBL" id="KAK0458346.1"/>
    </source>
</evidence>
<dbReference type="RefSeq" id="XP_060330634.1">
    <property type="nucleotide sequence ID" value="XM_060469633.1"/>
</dbReference>
<evidence type="ECO:0000313" key="2">
    <source>
        <dbReference type="Proteomes" id="UP001175211"/>
    </source>
</evidence>
<reference evidence="1" key="1">
    <citation type="submission" date="2023-06" db="EMBL/GenBank/DDBJ databases">
        <authorList>
            <consortium name="Lawrence Berkeley National Laboratory"/>
            <person name="Ahrendt S."/>
            <person name="Sahu N."/>
            <person name="Indic B."/>
            <person name="Wong-Bajracharya J."/>
            <person name="Merenyi Z."/>
            <person name="Ke H.-M."/>
            <person name="Monk M."/>
            <person name="Kocsube S."/>
            <person name="Drula E."/>
            <person name="Lipzen A."/>
            <person name="Balint B."/>
            <person name="Henrissat B."/>
            <person name="Andreopoulos B."/>
            <person name="Martin F.M."/>
            <person name="Harder C.B."/>
            <person name="Rigling D."/>
            <person name="Ford K.L."/>
            <person name="Foster G.D."/>
            <person name="Pangilinan J."/>
            <person name="Papanicolaou A."/>
            <person name="Barry K."/>
            <person name="LaButti K."/>
            <person name="Viragh M."/>
            <person name="Koriabine M."/>
            <person name="Yan M."/>
            <person name="Riley R."/>
            <person name="Champramary S."/>
            <person name="Plett K.L."/>
            <person name="Tsai I.J."/>
            <person name="Slot J."/>
            <person name="Sipos G."/>
            <person name="Plett J."/>
            <person name="Nagy L.G."/>
            <person name="Grigoriev I.V."/>
        </authorList>
    </citation>
    <scope>NUCLEOTIDE SEQUENCE</scope>
    <source>
        <strain evidence="1">CCBAS 213</strain>
    </source>
</reference>
<protein>
    <submittedName>
        <fullName evidence="1">Uncharacterized protein</fullName>
    </submittedName>
</protein>
<accession>A0AA39KBY7</accession>
<sequence>MFRFLDLIWMWLRDIYGRILGKRLPFDNRSAILVPSPSHNISVINLQEEISRLEQAEIDLAMRYGMMGNPIDSVGVLGEAKRRALSDKNNESLLSELQQLDRLLHLRLKCN</sequence>
<dbReference type="EMBL" id="JAUEPS010000018">
    <property type="protein sequence ID" value="KAK0458346.1"/>
    <property type="molecule type" value="Genomic_DNA"/>
</dbReference>
<dbReference type="GeneID" id="85353181"/>
<dbReference type="Proteomes" id="UP001175211">
    <property type="component" value="Unassembled WGS sequence"/>
</dbReference>
<comment type="caution">
    <text evidence="1">The sequence shown here is derived from an EMBL/GenBank/DDBJ whole genome shotgun (WGS) entry which is preliminary data.</text>
</comment>
<proteinExistence type="predicted"/>
<keyword evidence="2" id="KW-1185">Reference proteome</keyword>
<name>A0AA39KBY7_ARMTA</name>
<organism evidence="1 2">
    <name type="scientific">Armillaria tabescens</name>
    <name type="common">Ringless honey mushroom</name>
    <name type="synonym">Agaricus tabescens</name>
    <dbReference type="NCBI Taxonomy" id="1929756"/>
    <lineage>
        <taxon>Eukaryota</taxon>
        <taxon>Fungi</taxon>
        <taxon>Dikarya</taxon>
        <taxon>Basidiomycota</taxon>
        <taxon>Agaricomycotina</taxon>
        <taxon>Agaricomycetes</taxon>
        <taxon>Agaricomycetidae</taxon>
        <taxon>Agaricales</taxon>
        <taxon>Marasmiineae</taxon>
        <taxon>Physalacriaceae</taxon>
        <taxon>Desarmillaria</taxon>
    </lineage>
</organism>